<feature type="transmembrane region" description="Helical" evidence="12">
    <location>
        <begin position="305"/>
        <end position="322"/>
    </location>
</feature>
<feature type="transmembrane region" description="Helical" evidence="12">
    <location>
        <begin position="278"/>
        <end position="299"/>
    </location>
</feature>
<evidence type="ECO:0000256" key="7">
    <source>
        <dbReference type="ARBA" id="ARBA00023004"/>
    </source>
</evidence>
<dbReference type="PANTHER" id="PTHR35457:SF1">
    <property type="entry name" value="HEME A SYNTHASE"/>
    <property type="match status" value="1"/>
</dbReference>
<sequence>MIAIRNLSLFGVLFGFVVVALGAWTRLVDAGLGCPDWPGCYGFVVFPTSEAEVAIAEARFPQFPYDINKAIPEVVHRYFAATLGLVAIMLSYISFKQREDINIRYWCLGLLVFICCQGLFGYLTVSLKLLPIIVTGHLFGGFITVSLFFFIFVRAGNFDLLDRFNIQSLKYIALTCLVLLLIQIFLGAWTSTNYASLACPDFPTCQGSFSPEMDFKTGFSFDQEVGPNYLYGLLDNPSRVAIHYSHRVTALILTFAYLILISRLWFTAAAPLASTVGVILLTQISLGIMNVVYVLPLYIAIAHNLVAAMLLISTLMINYLAWKK</sequence>
<dbReference type="AlphaFoldDB" id="A0A368C4M6"/>
<comment type="subcellular location">
    <subcellularLocation>
        <location evidence="1">Membrane</location>
        <topology evidence="1">Multi-pass membrane protein</topology>
    </subcellularLocation>
</comment>
<reference evidence="13 14" key="1">
    <citation type="journal article" date="2018" name="Microbiome">
        <title>Fine metagenomic profile of the Mediterranean stratified and mixed water columns revealed by assembly and recruitment.</title>
        <authorList>
            <person name="Haro-Moreno J.M."/>
            <person name="Lopez-Perez M."/>
            <person name="De La Torre J.R."/>
            <person name="Picazo A."/>
            <person name="Camacho A."/>
            <person name="Rodriguez-Valera F."/>
        </authorList>
    </citation>
    <scope>NUCLEOTIDE SEQUENCE [LARGE SCALE GENOMIC DNA]</scope>
    <source>
        <strain evidence="13">MED-G78</strain>
    </source>
</reference>
<keyword evidence="9 12" id="KW-0472">Membrane</keyword>
<comment type="caution">
    <text evidence="13">The sequence shown here is derived from an EMBL/GenBank/DDBJ whole genome shotgun (WGS) entry which is preliminary data.</text>
</comment>
<feature type="transmembrane region" description="Helical" evidence="12">
    <location>
        <begin position="105"/>
        <end position="123"/>
    </location>
</feature>
<name>A0A368C4M6_9GAMM</name>
<evidence type="ECO:0000313" key="13">
    <source>
        <dbReference type="EMBL" id="RCL44528.1"/>
    </source>
</evidence>
<evidence type="ECO:0000256" key="11">
    <source>
        <dbReference type="ARBA" id="ARBA00023444"/>
    </source>
</evidence>
<feature type="transmembrane region" description="Helical" evidence="12">
    <location>
        <begin position="129"/>
        <end position="151"/>
    </location>
</feature>
<dbReference type="GO" id="GO:0016020">
    <property type="term" value="C:membrane"/>
    <property type="evidence" value="ECO:0007669"/>
    <property type="project" value="UniProtKB-SubCell"/>
</dbReference>
<dbReference type="InterPro" id="IPR050450">
    <property type="entry name" value="COX15/CtaA_HemeA_synthase"/>
</dbReference>
<dbReference type="PANTHER" id="PTHR35457">
    <property type="entry name" value="HEME A SYNTHASE"/>
    <property type="match status" value="1"/>
</dbReference>
<proteinExistence type="predicted"/>
<evidence type="ECO:0000313" key="14">
    <source>
        <dbReference type="Proteomes" id="UP000252915"/>
    </source>
</evidence>
<dbReference type="EMBL" id="QOPI01000014">
    <property type="protein sequence ID" value="RCL44528.1"/>
    <property type="molecule type" value="Genomic_DNA"/>
</dbReference>
<dbReference type="Pfam" id="PF02628">
    <property type="entry name" value="COX15-CtaA"/>
    <property type="match status" value="1"/>
</dbReference>
<keyword evidence="6" id="KW-0560">Oxidoreductase</keyword>
<dbReference type="GO" id="GO:0006784">
    <property type="term" value="P:heme A biosynthetic process"/>
    <property type="evidence" value="ECO:0007669"/>
    <property type="project" value="InterPro"/>
</dbReference>
<accession>A0A368C4M6</accession>
<evidence type="ECO:0000256" key="9">
    <source>
        <dbReference type="ARBA" id="ARBA00023136"/>
    </source>
</evidence>
<protein>
    <submittedName>
        <fullName evidence="13">Heme A synthase</fullName>
    </submittedName>
</protein>
<keyword evidence="3 12" id="KW-0812">Transmembrane</keyword>
<keyword evidence="4" id="KW-0479">Metal-binding</keyword>
<evidence type="ECO:0000256" key="12">
    <source>
        <dbReference type="SAM" id="Phobius"/>
    </source>
</evidence>
<keyword evidence="8" id="KW-0350">Heme biosynthesis</keyword>
<dbReference type="Proteomes" id="UP000252915">
    <property type="component" value="Unassembled WGS sequence"/>
</dbReference>
<dbReference type="GO" id="GO:0046872">
    <property type="term" value="F:metal ion binding"/>
    <property type="evidence" value="ECO:0007669"/>
    <property type="project" value="UniProtKB-KW"/>
</dbReference>
<dbReference type="GO" id="GO:0016491">
    <property type="term" value="F:oxidoreductase activity"/>
    <property type="evidence" value="ECO:0007669"/>
    <property type="project" value="UniProtKB-KW"/>
</dbReference>
<gene>
    <name evidence="13" type="ORF">DBW92_03040</name>
</gene>
<evidence type="ECO:0000256" key="8">
    <source>
        <dbReference type="ARBA" id="ARBA00023133"/>
    </source>
</evidence>
<feature type="transmembrane region" description="Helical" evidence="12">
    <location>
        <begin position="171"/>
        <end position="190"/>
    </location>
</feature>
<feature type="transmembrane region" description="Helical" evidence="12">
    <location>
        <begin position="244"/>
        <end position="266"/>
    </location>
</feature>
<evidence type="ECO:0000256" key="6">
    <source>
        <dbReference type="ARBA" id="ARBA00023002"/>
    </source>
</evidence>
<evidence type="ECO:0000256" key="10">
    <source>
        <dbReference type="ARBA" id="ARBA00023157"/>
    </source>
</evidence>
<keyword evidence="7" id="KW-0408">Iron</keyword>
<feature type="transmembrane region" description="Helical" evidence="12">
    <location>
        <begin position="75"/>
        <end position="93"/>
    </location>
</feature>
<evidence type="ECO:0000256" key="5">
    <source>
        <dbReference type="ARBA" id="ARBA00022989"/>
    </source>
</evidence>
<comment type="pathway">
    <text evidence="11">Porphyrin-containing compound metabolism.</text>
</comment>
<evidence type="ECO:0000256" key="1">
    <source>
        <dbReference type="ARBA" id="ARBA00004141"/>
    </source>
</evidence>
<evidence type="ECO:0000256" key="3">
    <source>
        <dbReference type="ARBA" id="ARBA00022692"/>
    </source>
</evidence>
<dbReference type="InterPro" id="IPR003780">
    <property type="entry name" value="COX15/CtaA_fam"/>
</dbReference>
<evidence type="ECO:0000256" key="4">
    <source>
        <dbReference type="ARBA" id="ARBA00022723"/>
    </source>
</evidence>
<keyword evidence="5 12" id="KW-1133">Transmembrane helix</keyword>
<organism evidence="13 14">
    <name type="scientific">SAR86 cluster bacterium</name>
    <dbReference type="NCBI Taxonomy" id="2030880"/>
    <lineage>
        <taxon>Bacteria</taxon>
        <taxon>Pseudomonadati</taxon>
        <taxon>Pseudomonadota</taxon>
        <taxon>Gammaproteobacteria</taxon>
        <taxon>SAR86 cluster</taxon>
    </lineage>
</organism>
<keyword evidence="2" id="KW-1003">Cell membrane</keyword>
<evidence type="ECO:0000256" key="2">
    <source>
        <dbReference type="ARBA" id="ARBA00022475"/>
    </source>
</evidence>
<keyword evidence="10" id="KW-1015">Disulfide bond</keyword>